<reference evidence="2 3" key="1">
    <citation type="journal article" date="2020" name="Nat. Commun.">
        <title>Genome of Tripterygium wilfordii and identification of cytochrome P450 involved in triptolide biosynthesis.</title>
        <authorList>
            <person name="Tu L."/>
            <person name="Su P."/>
            <person name="Zhang Z."/>
            <person name="Gao L."/>
            <person name="Wang J."/>
            <person name="Hu T."/>
            <person name="Zhou J."/>
            <person name="Zhang Y."/>
            <person name="Zhao Y."/>
            <person name="Liu Y."/>
            <person name="Song Y."/>
            <person name="Tong Y."/>
            <person name="Lu Y."/>
            <person name="Yang J."/>
            <person name="Xu C."/>
            <person name="Jia M."/>
            <person name="Peters R.J."/>
            <person name="Huang L."/>
            <person name="Gao W."/>
        </authorList>
    </citation>
    <scope>NUCLEOTIDE SEQUENCE [LARGE SCALE GENOMIC DNA]</scope>
    <source>
        <strain evidence="3">cv. XIE 37</strain>
        <tissue evidence="2">Leaf</tissue>
    </source>
</reference>
<dbReference type="Proteomes" id="UP000593562">
    <property type="component" value="Unassembled WGS sequence"/>
</dbReference>
<dbReference type="EMBL" id="JAAARO010000019">
    <property type="protein sequence ID" value="KAF5730670.1"/>
    <property type="molecule type" value="Genomic_DNA"/>
</dbReference>
<dbReference type="FunFam" id="3.30.740.10:FF:000003">
    <property type="entry name" value="Dynein light chain"/>
    <property type="match status" value="1"/>
</dbReference>
<dbReference type="InParanoid" id="A0A7J7C985"/>
<name>A0A7J7C985_TRIWF</name>
<dbReference type="GO" id="GO:0005874">
    <property type="term" value="C:microtubule"/>
    <property type="evidence" value="ECO:0007669"/>
    <property type="project" value="UniProtKB-KW"/>
</dbReference>
<evidence type="ECO:0000313" key="2">
    <source>
        <dbReference type="EMBL" id="KAF5730670.1"/>
    </source>
</evidence>
<keyword evidence="1" id="KW-0505">Motor protein</keyword>
<sequence length="130" mass="14781">MEDSQRRRSEAETKELKKNATHEALNLAGLSIGFNVRLRSSDMPVHMQERALRCTRSFLDSNPRKRPNPTQLSQTLKKEFDSVYGPAWHCVAGTSFGSFVTHSRGGFLYFSVDSLFVLLFKTEVQVVKEV</sequence>
<evidence type="ECO:0000256" key="1">
    <source>
        <dbReference type="RuleBase" id="RU365010"/>
    </source>
</evidence>
<dbReference type="PANTHER" id="PTHR11886:SF49">
    <property type="entry name" value="DYNEIN LIGHT CHAIN"/>
    <property type="match status" value="1"/>
</dbReference>
<dbReference type="AlphaFoldDB" id="A0A7J7C985"/>
<comment type="subcellular location">
    <subcellularLocation>
        <location evidence="1">Cytoplasm</location>
        <location evidence="1">Cytoskeleton</location>
    </subcellularLocation>
</comment>
<dbReference type="GO" id="GO:0045505">
    <property type="term" value="F:dynein intermediate chain binding"/>
    <property type="evidence" value="ECO:0007669"/>
    <property type="project" value="TreeGrafter"/>
</dbReference>
<gene>
    <name evidence="2" type="ORF">HS088_TW19G00263</name>
</gene>
<keyword evidence="1" id="KW-0963">Cytoplasm</keyword>
<dbReference type="InterPro" id="IPR001372">
    <property type="entry name" value="Dynein_light_chain_typ-1/2"/>
</dbReference>
<comment type="caution">
    <text evidence="2">The sequence shown here is derived from an EMBL/GenBank/DDBJ whole genome shotgun (WGS) entry which is preliminary data.</text>
</comment>
<dbReference type="OrthoDB" id="10033309at2759"/>
<dbReference type="Gene3D" id="3.30.740.10">
    <property type="entry name" value="Protein Inhibitor Of Neuronal Nitric Oxide Synthase"/>
    <property type="match status" value="1"/>
</dbReference>
<dbReference type="SMART" id="SM01375">
    <property type="entry name" value="Dynein_light"/>
    <property type="match status" value="1"/>
</dbReference>
<evidence type="ECO:0000313" key="3">
    <source>
        <dbReference type="Proteomes" id="UP000593562"/>
    </source>
</evidence>
<dbReference type="Pfam" id="PF01221">
    <property type="entry name" value="Dynein_light"/>
    <property type="match status" value="1"/>
</dbReference>
<dbReference type="GO" id="GO:0005868">
    <property type="term" value="C:cytoplasmic dynein complex"/>
    <property type="evidence" value="ECO:0007669"/>
    <property type="project" value="TreeGrafter"/>
</dbReference>
<dbReference type="GO" id="GO:0007017">
    <property type="term" value="P:microtubule-based process"/>
    <property type="evidence" value="ECO:0007669"/>
    <property type="project" value="InterPro"/>
</dbReference>
<keyword evidence="1" id="KW-0493">Microtubule</keyword>
<accession>A0A7J7C985</accession>
<proteinExistence type="inferred from homology"/>
<keyword evidence="1" id="KW-0206">Cytoskeleton</keyword>
<dbReference type="PANTHER" id="PTHR11886">
    <property type="entry name" value="DYNEIN LIGHT CHAIN"/>
    <property type="match status" value="1"/>
</dbReference>
<dbReference type="SUPFAM" id="SSF54648">
    <property type="entry name" value="DLC"/>
    <property type="match status" value="1"/>
</dbReference>
<comment type="similarity">
    <text evidence="1">Belongs to the dynein light chain family.</text>
</comment>
<dbReference type="InterPro" id="IPR037177">
    <property type="entry name" value="DLC_sf"/>
</dbReference>
<organism evidence="2 3">
    <name type="scientific">Tripterygium wilfordii</name>
    <name type="common">Thunder God vine</name>
    <dbReference type="NCBI Taxonomy" id="458696"/>
    <lineage>
        <taxon>Eukaryota</taxon>
        <taxon>Viridiplantae</taxon>
        <taxon>Streptophyta</taxon>
        <taxon>Embryophyta</taxon>
        <taxon>Tracheophyta</taxon>
        <taxon>Spermatophyta</taxon>
        <taxon>Magnoliopsida</taxon>
        <taxon>eudicotyledons</taxon>
        <taxon>Gunneridae</taxon>
        <taxon>Pentapetalae</taxon>
        <taxon>rosids</taxon>
        <taxon>fabids</taxon>
        <taxon>Celastrales</taxon>
        <taxon>Celastraceae</taxon>
        <taxon>Tripterygium</taxon>
    </lineage>
</organism>
<protein>
    <recommendedName>
        <fullName evidence="1">Dynein light chain</fullName>
    </recommendedName>
</protein>
<keyword evidence="3" id="KW-1185">Reference proteome</keyword>
<keyword evidence="1" id="KW-0243">Dynein</keyword>